<evidence type="ECO:0000259" key="3">
    <source>
        <dbReference type="PROSITE" id="PS50015"/>
    </source>
</evidence>
<protein>
    <submittedName>
        <fullName evidence="5">Saposin B-type domain-containing protein</fullName>
    </submittedName>
</protein>
<dbReference type="Proteomes" id="UP000038045">
    <property type="component" value="Unplaced"/>
</dbReference>
<organism evidence="4 5">
    <name type="scientific">Parastrongyloides trichosuri</name>
    <name type="common">Possum-specific nematode worm</name>
    <dbReference type="NCBI Taxonomy" id="131310"/>
    <lineage>
        <taxon>Eukaryota</taxon>
        <taxon>Metazoa</taxon>
        <taxon>Ecdysozoa</taxon>
        <taxon>Nematoda</taxon>
        <taxon>Chromadorea</taxon>
        <taxon>Rhabditida</taxon>
        <taxon>Tylenchina</taxon>
        <taxon>Panagrolaimomorpha</taxon>
        <taxon>Strongyloidoidea</taxon>
        <taxon>Strongyloididae</taxon>
        <taxon>Parastrongyloides</taxon>
    </lineage>
</organism>
<sequence length="106" mass="11530">MKFLAFSTIFFLILNLSISVSTDGDVLSCTACILGVNSVISSVKSNPKTLNELGSEMSEACDSLPSKQDRAGCRVIFNDHMKELFTAFVAQPEVSPEALCKQINYC</sequence>
<evidence type="ECO:0000256" key="1">
    <source>
        <dbReference type="ARBA" id="ARBA00023157"/>
    </source>
</evidence>
<dbReference type="STRING" id="131310.A0A0N4ZT24"/>
<dbReference type="InterPro" id="IPR008139">
    <property type="entry name" value="SaposinB_dom"/>
</dbReference>
<reference evidence="5" key="1">
    <citation type="submission" date="2017-02" db="UniProtKB">
        <authorList>
            <consortium name="WormBaseParasite"/>
        </authorList>
    </citation>
    <scope>IDENTIFICATION</scope>
</reference>
<evidence type="ECO:0000256" key="2">
    <source>
        <dbReference type="SAM" id="SignalP"/>
    </source>
</evidence>
<proteinExistence type="predicted"/>
<dbReference type="InterPro" id="IPR011001">
    <property type="entry name" value="Saposin-like"/>
</dbReference>
<accession>A0A0N4ZT24</accession>
<feature type="chain" id="PRO_5005892200" evidence="2">
    <location>
        <begin position="20"/>
        <end position="106"/>
    </location>
</feature>
<dbReference type="Gene3D" id="1.10.225.10">
    <property type="entry name" value="Saposin-like"/>
    <property type="match status" value="1"/>
</dbReference>
<feature type="signal peptide" evidence="2">
    <location>
        <begin position="1"/>
        <end position="19"/>
    </location>
</feature>
<keyword evidence="2" id="KW-0732">Signal</keyword>
<dbReference type="PROSITE" id="PS50015">
    <property type="entry name" value="SAP_B"/>
    <property type="match status" value="1"/>
</dbReference>
<keyword evidence="4" id="KW-1185">Reference proteome</keyword>
<evidence type="ECO:0000313" key="4">
    <source>
        <dbReference type="Proteomes" id="UP000038045"/>
    </source>
</evidence>
<evidence type="ECO:0000313" key="5">
    <source>
        <dbReference type="WBParaSite" id="PTRK_0001165600.1"/>
    </source>
</evidence>
<dbReference type="SMART" id="SM00741">
    <property type="entry name" value="SapB"/>
    <property type="match status" value="1"/>
</dbReference>
<dbReference type="WBParaSite" id="PTRK_0001165600.1">
    <property type="protein sequence ID" value="PTRK_0001165600.1"/>
    <property type="gene ID" value="PTRK_0001165600"/>
</dbReference>
<dbReference type="SUPFAM" id="SSF47862">
    <property type="entry name" value="Saposin"/>
    <property type="match status" value="1"/>
</dbReference>
<keyword evidence="1" id="KW-1015">Disulfide bond</keyword>
<feature type="domain" description="Saposin B-type" evidence="3">
    <location>
        <begin position="25"/>
        <end position="106"/>
    </location>
</feature>
<dbReference type="AlphaFoldDB" id="A0A0N4ZT24"/>
<name>A0A0N4ZT24_PARTI</name>